<feature type="transmembrane region" description="Helical" evidence="6">
    <location>
        <begin position="752"/>
        <end position="775"/>
    </location>
</feature>
<reference evidence="7 8" key="1">
    <citation type="submission" date="2024-04" db="EMBL/GenBank/DDBJ databases">
        <title>Phyllosticta paracitricarpa is synonymous to the EU quarantine fungus P. citricarpa based on phylogenomic analyses.</title>
        <authorList>
            <consortium name="Lawrence Berkeley National Laboratory"/>
            <person name="Van Ingen-Buijs V.A."/>
            <person name="Van Westerhoven A.C."/>
            <person name="Haridas S."/>
            <person name="Skiadas P."/>
            <person name="Martin F."/>
            <person name="Groenewald J.Z."/>
            <person name="Crous P.W."/>
            <person name="Seidl M.F."/>
        </authorList>
    </citation>
    <scope>NUCLEOTIDE SEQUENCE [LARGE SCALE GENOMIC DNA]</scope>
    <source>
        <strain evidence="7 8">CBS 123374</strain>
    </source>
</reference>
<feature type="region of interest" description="Disordered" evidence="5">
    <location>
        <begin position="713"/>
        <end position="745"/>
    </location>
</feature>
<keyword evidence="6" id="KW-1133">Transmembrane helix</keyword>
<feature type="region of interest" description="Disordered" evidence="5">
    <location>
        <begin position="431"/>
        <end position="453"/>
    </location>
</feature>
<keyword evidence="4" id="KW-0560">Oxidoreductase</keyword>
<keyword evidence="6" id="KW-0472">Membrane</keyword>
<accession>A0ABR1YLU2</accession>
<evidence type="ECO:0000256" key="1">
    <source>
        <dbReference type="ARBA" id="ARBA00009183"/>
    </source>
</evidence>
<keyword evidence="6" id="KW-0812">Transmembrane</keyword>
<dbReference type="Pfam" id="PF00743">
    <property type="entry name" value="FMO-like"/>
    <property type="match status" value="1"/>
</dbReference>
<organism evidence="7 8">
    <name type="scientific">Phyllosticta capitalensis</name>
    <dbReference type="NCBI Taxonomy" id="121624"/>
    <lineage>
        <taxon>Eukaryota</taxon>
        <taxon>Fungi</taxon>
        <taxon>Dikarya</taxon>
        <taxon>Ascomycota</taxon>
        <taxon>Pezizomycotina</taxon>
        <taxon>Dothideomycetes</taxon>
        <taxon>Dothideomycetes incertae sedis</taxon>
        <taxon>Botryosphaeriales</taxon>
        <taxon>Phyllostictaceae</taxon>
        <taxon>Phyllosticta</taxon>
    </lineage>
</organism>
<feature type="region of interest" description="Disordered" evidence="5">
    <location>
        <begin position="512"/>
        <end position="567"/>
    </location>
</feature>
<dbReference type="EMBL" id="JBBWRZ010000006">
    <property type="protein sequence ID" value="KAK8233460.1"/>
    <property type="molecule type" value="Genomic_DNA"/>
</dbReference>
<evidence type="ECO:0000256" key="2">
    <source>
        <dbReference type="ARBA" id="ARBA00022630"/>
    </source>
</evidence>
<gene>
    <name evidence="7" type="ORF">HDK90DRAFT_267984</name>
</gene>
<feature type="region of interest" description="Disordered" evidence="5">
    <location>
        <begin position="581"/>
        <end position="605"/>
    </location>
</feature>
<keyword evidence="3" id="KW-0274">FAD</keyword>
<dbReference type="PANTHER" id="PTHR23023">
    <property type="entry name" value="DIMETHYLANILINE MONOOXYGENASE"/>
    <property type="match status" value="1"/>
</dbReference>
<feature type="compositionally biased region" description="Low complexity" evidence="5">
    <location>
        <begin position="513"/>
        <end position="540"/>
    </location>
</feature>
<keyword evidence="8" id="KW-1185">Reference proteome</keyword>
<proteinExistence type="inferred from homology"/>
<dbReference type="InterPro" id="IPR036188">
    <property type="entry name" value="FAD/NAD-bd_sf"/>
</dbReference>
<protein>
    <submittedName>
        <fullName evidence="7">Uncharacterized protein</fullName>
    </submittedName>
</protein>
<evidence type="ECO:0000256" key="4">
    <source>
        <dbReference type="ARBA" id="ARBA00023002"/>
    </source>
</evidence>
<comment type="similarity">
    <text evidence="1">Belongs to the FMO family.</text>
</comment>
<dbReference type="InterPro" id="IPR050346">
    <property type="entry name" value="FMO-like"/>
</dbReference>
<feature type="compositionally biased region" description="Acidic residues" evidence="5">
    <location>
        <begin position="716"/>
        <end position="731"/>
    </location>
</feature>
<dbReference type="Proteomes" id="UP001492380">
    <property type="component" value="Unassembled WGS sequence"/>
</dbReference>
<evidence type="ECO:0000256" key="3">
    <source>
        <dbReference type="ARBA" id="ARBA00022827"/>
    </source>
</evidence>
<keyword evidence="2" id="KW-0285">Flavoprotein</keyword>
<dbReference type="SUPFAM" id="SSF51905">
    <property type="entry name" value="FAD/NAD(P)-binding domain"/>
    <property type="match status" value="1"/>
</dbReference>
<evidence type="ECO:0000313" key="8">
    <source>
        <dbReference type="Proteomes" id="UP001492380"/>
    </source>
</evidence>
<dbReference type="Gene3D" id="3.50.50.60">
    <property type="entry name" value="FAD/NAD(P)-binding domain"/>
    <property type="match status" value="1"/>
</dbReference>
<feature type="compositionally biased region" description="Low complexity" evidence="5">
    <location>
        <begin position="547"/>
        <end position="563"/>
    </location>
</feature>
<dbReference type="InterPro" id="IPR020946">
    <property type="entry name" value="Flavin_mOase-like"/>
</dbReference>
<evidence type="ECO:0000256" key="5">
    <source>
        <dbReference type="SAM" id="MobiDB-lite"/>
    </source>
</evidence>
<name>A0ABR1YLU2_9PEZI</name>
<evidence type="ECO:0000313" key="7">
    <source>
        <dbReference type="EMBL" id="KAK8233460.1"/>
    </source>
</evidence>
<comment type="caution">
    <text evidence="7">The sequence shown here is derived from an EMBL/GenBank/DDBJ whole genome shotgun (WGS) entry which is preliminary data.</text>
</comment>
<sequence length="776" mass="85703">MDTAEHCDMVIVGAGFHGLAMARTYLSVNPDASLIILEAGTSIGGVWARDRLYPHLKTNSVMGYFEFSDFPMTPEIYGVELGKHIPGDVVRRYLEDFANHYDLARRCRFNQKLEEAEDLQEDGWLLKIAAGPEGSDTKETCFIHASKMTVCIGVTSEPKLPSFPGQDKYTGSLFHSRDFGPKKHLLDPQKTRSVAVFAGNKSAYDVVWAFANAGVKVQWILRESGHGACWMGPTRMTPFKVLAESLIMTRMVTWLFPCIWGDADGWDGPRNFLQRTERGRAFVKWFAKNVMQHTLEKNTRFEEHEEIEKLRPWYDLWWVATGRGLLNYDSDVYEFIRKGMVNIHVADVDELGDREIHLSNGTSLENIDAMVCCSGWKHGPTMKFTRNGIDIGAELGLPHILSAKENELYKPMVAEADAQIKSKLPCLTSQPEAAAPPHLRHQQPRDPIDPASGTLDHAYLLHRFMAPPSRITANRTLAFSGATRTPITALLAQIQALWITAFFEHRIASLEPSSTSVGSTSNGNGNASSTSAADLPSTPEQTPPSSPGRTPGSSPSSSRLSSSTYELERVHTPDSAVAFSFPFPSPASRKPSSSLKELKEEDGDALEVEKSADAQAADEVQAHATFETILHARYGRWRYPHGFGAVMADLFFDSLPLLDLMLRDLGLPTARKGGSWLREATGHYGAAEYSGIVDEWMAEQARRDREAVRKVLGGEAEPELSEESEKEEEGEFGGGKRRYEASPQQKRAVQRAMVGVGLVMGGLTLSLGIGVAVALM</sequence>
<evidence type="ECO:0000256" key="6">
    <source>
        <dbReference type="SAM" id="Phobius"/>
    </source>
</evidence>